<name>A0ABC8JKF7_ERUVS</name>
<evidence type="ECO:0000256" key="1">
    <source>
        <dbReference type="ARBA" id="ARBA00022723"/>
    </source>
</evidence>
<comment type="caution">
    <text evidence="4">The sequence shown here is derived from an EMBL/GenBank/DDBJ whole genome shotgun (WGS) entry which is preliminary data.</text>
</comment>
<dbReference type="PANTHER" id="PTHR31225">
    <property type="entry name" value="OS04G0344100 PROTEIN-RELATED"/>
    <property type="match status" value="1"/>
</dbReference>
<feature type="domain" description="Terpene synthase metal-binding" evidence="3">
    <location>
        <begin position="5"/>
        <end position="95"/>
    </location>
</feature>
<proteinExistence type="predicted"/>
<evidence type="ECO:0000313" key="5">
    <source>
        <dbReference type="Proteomes" id="UP001642260"/>
    </source>
</evidence>
<evidence type="ECO:0000259" key="3">
    <source>
        <dbReference type="Pfam" id="PF03936"/>
    </source>
</evidence>
<dbReference type="Gene3D" id="1.10.600.10">
    <property type="entry name" value="Farnesyl Diphosphate Synthase"/>
    <property type="match status" value="1"/>
</dbReference>
<dbReference type="SUPFAM" id="SSF48576">
    <property type="entry name" value="Terpenoid synthases"/>
    <property type="match status" value="1"/>
</dbReference>
<keyword evidence="1" id="KW-0479">Metal-binding</keyword>
<dbReference type="InterPro" id="IPR005630">
    <property type="entry name" value="Terpene_synthase_metal-bd"/>
</dbReference>
<gene>
    <name evidence="4" type="ORF">ERUC_LOCUS12340</name>
</gene>
<dbReference type="PANTHER" id="PTHR31225:SF242">
    <property type="entry name" value="TERPENOID SYNTHASE 9"/>
    <property type="match status" value="1"/>
</dbReference>
<dbReference type="InterPro" id="IPR050148">
    <property type="entry name" value="Terpene_synthase-like"/>
</dbReference>
<sequence>MEANTKEVKAFVKPNFEHAKWAQAAYLPTFEEYMKVAEVEITLYVVLAGYFMCLGKMATKEAYEWLKSRPRLVKYVYVRDRLMNDITGLKSYQTRCFKRASSNGCRY</sequence>
<dbReference type="InterPro" id="IPR008949">
    <property type="entry name" value="Isoprenoid_synthase_dom_sf"/>
</dbReference>
<dbReference type="AlphaFoldDB" id="A0ABC8JKF7"/>
<evidence type="ECO:0000313" key="4">
    <source>
        <dbReference type="EMBL" id="CAH8331335.1"/>
    </source>
</evidence>
<keyword evidence="2" id="KW-0456">Lyase</keyword>
<dbReference type="EMBL" id="CAKOAT010117265">
    <property type="protein sequence ID" value="CAH8331335.1"/>
    <property type="molecule type" value="Genomic_DNA"/>
</dbReference>
<dbReference type="Pfam" id="PF03936">
    <property type="entry name" value="Terpene_synth_C"/>
    <property type="match status" value="1"/>
</dbReference>
<dbReference type="GO" id="GO:0046872">
    <property type="term" value="F:metal ion binding"/>
    <property type="evidence" value="ECO:0007669"/>
    <property type="project" value="UniProtKB-KW"/>
</dbReference>
<dbReference type="GO" id="GO:0006721">
    <property type="term" value="P:terpenoid metabolic process"/>
    <property type="evidence" value="ECO:0007669"/>
    <property type="project" value="UniProtKB-ARBA"/>
</dbReference>
<reference evidence="4 5" key="1">
    <citation type="submission" date="2022-03" db="EMBL/GenBank/DDBJ databases">
        <authorList>
            <person name="Macdonald S."/>
            <person name="Ahmed S."/>
            <person name="Newling K."/>
        </authorList>
    </citation>
    <scope>NUCLEOTIDE SEQUENCE [LARGE SCALE GENOMIC DNA]</scope>
</reference>
<dbReference type="GO" id="GO:0016829">
    <property type="term" value="F:lyase activity"/>
    <property type="evidence" value="ECO:0007669"/>
    <property type="project" value="UniProtKB-KW"/>
</dbReference>
<accession>A0ABC8JKF7</accession>
<keyword evidence="5" id="KW-1185">Reference proteome</keyword>
<protein>
    <recommendedName>
        <fullName evidence="3">Terpene synthase metal-binding domain-containing protein</fullName>
    </recommendedName>
</protein>
<evidence type="ECO:0000256" key="2">
    <source>
        <dbReference type="ARBA" id="ARBA00023239"/>
    </source>
</evidence>
<dbReference type="Proteomes" id="UP001642260">
    <property type="component" value="Unassembled WGS sequence"/>
</dbReference>
<organism evidence="4 5">
    <name type="scientific">Eruca vesicaria subsp. sativa</name>
    <name type="common">Garden rocket</name>
    <name type="synonym">Eruca sativa</name>
    <dbReference type="NCBI Taxonomy" id="29727"/>
    <lineage>
        <taxon>Eukaryota</taxon>
        <taxon>Viridiplantae</taxon>
        <taxon>Streptophyta</taxon>
        <taxon>Embryophyta</taxon>
        <taxon>Tracheophyta</taxon>
        <taxon>Spermatophyta</taxon>
        <taxon>Magnoliopsida</taxon>
        <taxon>eudicotyledons</taxon>
        <taxon>Gunneridae</taxon>
        <taxon>Pentapetalae</taxon>
        <taxon>rosids</taxon>
        <taxon>malvids</taxon>
        <taxon>Brassicales</taxon>
        <taxon>Brassicaceae</taxon>
        <taxon>Brassiceae</taxon>
        <taxon>Eruca</taxon>
    </lineage>
</organism>